<keyword evidence="1" id="KW-1133">Transmembrane helix</keyword>
<proteinExistence type="predicted"/>
<evidence type="ECO:0008006" key="4">
    <source>
        <dbReference type="Google" id="ProtNLM"/>
    </source>
</evidence>
<sequence length="119" mass="13678">MSTTIAAAPSVMVGSGDRQLRGSRNAYIALALGLVFFIFTIWYQVYADTRKPAESCADPFLQSHRQWRLRTAFLFMMWSILAGFCMPFGFALLVFVPVYSWFVYRLLKGLIFFSLRKVI</sequence>
<comment type="caution">
    <text evidence="2">The sequence shown here is derived from an EMBL/GenBank/DDBJ whole genome shotgun (WGS) entry which is preliminary data.</text>
</comment>
<gene>
    <name evidence="2" type="ORF">B1806_13940</name>
</gene>
<keyword evidence="1" id="KW-0812">Transmembrane</keyword>
<feature type="transmembrane region" description="Helical" evidence="1">
    <location>
        <begin position="26"/>
        <end position="46"/>
    </location>
</feature>
<dbReference type="AlphaFoldDB" id="A0A4S3KIA0"/>
<dbReference type="EMBL" id="MWQO01000053">
    <property type="protein sequence ID" value="THD08018.1"/>
    <property type="molecule type" value="Genomic_DNA"/>
</dbReference>
<evidence type="ECO:0000313" key="3">
    <source>
        <dbReference type="Proteomes" id="UP000307749"/>
    </source>
</evidence>
<feature type="transmembrane region" description="Helical" evidence="1">
    <location>
        <begin position="90"/>
        <end position="107"/>
    </location>
</feature>
<dbReference type="RefSeq" id="WP_081126267.1">
    <property type="nucleotide sequence ID" value="NZ_LDOS01000001.1"/>
</dbReference>
<keyword evidence="3" id="KW-1185">Reference proteome</keyword>
<name>A0A4S3KIA0_9GAMM</name>
<evidence type="ECO:0000313" key="2">
    <source>
        <dbReference type="EMBL" id="THD08018.1"/>
    </source>
</evidence>
<evidence type="ECO:0000256" key="1">
    <source>
        <dbReference type="SAM" id="Phobius"/>
    </source>
</evidence>
<dbReference type="Proteomes" id="UP000307749">
    <property type="component" value="Unassembled WGS sequence"/>
</dbReference>
<protein>
    <recommendedName>
        <fullName evidence="4">Transmembrane protein</fullName>
    </recommendedName>
</protein>
<dbReference type="STRING" id="993689.GCA_002077135_00908"/>
<accession>A0A4S3KIA0</accession>
<keyword evidence="1" id="KW-0472">Membrane</keyword>
<dbReference type="OrthoDB" id="5405464at2"/>
<reference evidence="2 3" key="1">
    <citation type="submission" date="2017-02" db="EMBL/GenBank/DDBJ databases">
        <title>Whole genome sequencing of Metallibacterium scheffleri DSM 24874 (T).</title>
        <authorList>
            <person name="Kumar S."/>
            <person name="Patil P."/>
            <person name="Patil P.B."/>
        </authorList>
    </citation>
    <scope>NUCLEOTIDE SEQUENCE [LARGE SCALE GENOMIC DNA]</scope>
    <source>
        <strain evidence="2 3">DSM 24874</strain>
    </source>
</reference>
<organism evidence="2 3">
    <name type="scientific">Metallibacterium scheffleri</name>
    <dbReference type="NCBI Taxonomy" id="993689"/>
    <lineage>
        <taxon>Bacteria</taxon>
        <taxon>Pseudomonadati</taxon>
        <taxon>Pseudomonadota</taxon>
        <taxon>Gammaproteobacteria</taxon>
        <taxon>Lysobacterales</taxon>
        <taxon>Rhodanobacteraceae</taxon>
        <taxon>Metallibacterium</taxon>
    </lineage>
</organism>